<gene>
    <name evidence="1" type="ORF">H9S92_17160</name>
</gene>
<sequence length="255" mass="28023">MKHPLIIVEDSHEFTLGVLDTISTRAKNFEVIERIPNPGSLDDFAQGKLVRSLRERIKANSNVLITILLDINFGAGVKQEYLGIDVAKYLLDPNNGLSGNISLVIMTTYEGSNVFSPLYDAGVKVFIPKRDFSNHVQLALDAAVNGNNYFGGINTATFKSEYLSPVLGGAVMGIAKGFSNKAMLDLGYASIAVQKSKFREARIDGLSGIKTTSGRSPSEDDWNDVWYLLHFLAEGNLEIIRYVEELCGLSIQKKD</sequence>
<dbReference type="EMBL" id="JACSIT010000141">
    <property type="protein sequence ID" value="MBC6995900.1"/>
    <property type="molecule type" value="Genomic_DNA"/>
</dbReference>
<keyword evidence="2" id="KW-1185">Reference proteome</keyword>
<evidence type="ECO:0000313" key="2">
    <source>
        <dbReference type="Proteomes" id="UP000650081"/>
    </source>
</evidence>
<comment type="caution">
    <text evidence="1">The sequence shown here is derived from an EMBL/GenBank/DDBJ whole genome shotgun (WGS) entry which is preliminary data.</text>
</comment>
<accession>A0A923PNX9</accession>
<name>A0A923PNX9_9BACT</name>
<proteinExistence type="predicted"/>
<evidence type="ECO:0000313" key="1">
    <source>
        <dbReference type="EMBL" id="MBC6995900.1"/>
    </source>
</evidence>
<dbReference type="AlphaFoldDB" id="A0A923PNX9"/>
<reference evidence="1" key="1">
    <citation type="submission" date="2020-08" db="EMBL/GenBank/DDBJ databases">
        <title>Lewinella bacteria from marine environments.</title>
        <authorList>
            <person name="Zhong Y."/>
        </authorList>
    </citation>
    <scope>NUCLEOTIDE SEQUENCE</scope>
    <source>
        <strain evidence="1">KCTC 42187</strain>
    </source>
</reference>
<dbReference type="RefSeq" id="WP_187467916.1">
    <property type="nucleotide sequence ID" value="NZ_JACSIT010000141.1"/>
</dbReference>
<protein>
    <submittedName>
        <fullName evidence="1">Uncharacterized protein</fullName>
    </submittedName>
</protein>
<dbReference type="Proteomes" id="UP000650081">
    <property type="component" value="Unassembled WGS sequence"/>
</dbReference>
<organism evidence="1 2">
    <name type="scientific">Neolewinella lacunae</name>
    <dbReference type="NCBI Taxonomy" id="1517758"/>
    <lineage>
        <taxon>Bacteria</taxon>
        <taxon>Pseudomonadati</taxon>
        <taxon>Bacteroidota</taxon>
        <taxon>Saprospiria</taxon>
        <taxon>Saprospirales</taxon>
        <taxon>Lewinellaceae</taxon>
        <taxon>Neolewinella</taxon>
    </lineage>
</organism>